<accession>A0A5B7DX89</accession>
<dbReference type="EMBL" id="VSRR010001488">
    <property type="protein sequence ID" value="MPC25637.1"/>
    <property type="molecule type" value="Genomic_DNA"/>
</dbReference>
<name>A0A5B7DX89_PORTR</name>
<proteinExistence type="predicted"/>
<organism evidence="1 2">
    <name type="scientific">Portunus trituberculatus</name>
    <name type="common">Swimming crab</name>
    <name type="synonym">Neptunus trituberculatus</name>
    <dbReference type="NCBI Taxonomy" id="210409"/>
    <lineage>
        <taxon>Eukaryota</taxon>
        <taxon>Metazoa</taxon>
        <taxon>Ecdysozoa</taxon>
        <taxon>Arthropoda</taxon>
        <taxon>Crustacea</taxon>
        <taxon>Multicrustacea</taxon>
        <taxon>Malacostraca</taxon>
        <taxon>Eumalacostraca</taxon>
        <taxon>Eucarida</taxon>
        <taxon>Decapoda</taxon>
        <taxon>Pleocyemata</taxon>
        <taxon>Brachyura</taxon>
        <taxon>Eubrachyura</taxon>
        <taxon>Portunoidea</taxon>
        <taxon>Portunidae</taxon>
        <taxon>Portuninae</taxon>
        <taxon>Portunus</taxon>
    </lineage>
</organism>
<keyword evidence="2" id="KW-1185">Reference proteome</keyword>
<gene>
    <name evidence="1" type="ORF">E2C01_018757</name>
</gene>
<sequence length="104" mass="11768">MVGLIKARVCAAMSRMCSRLRYTKRGCVDGTVATTLPGCHVPTLILPHVCLAQWRIGVLIERHQLPKVESNFAWIMTRSHDEATFGHYISQSTRQPQCETERQS</sequence>
<evidence type="ECO:0000313" key="1">
    <source>
        <dbReference type="EMBL" id="MPC25637.1"/>
    </source>
</evidence>
<evidence type="ECO:0000313" key="2">
    <source>
        <dbReference type="Proteomes" id="UP000324222"/>
    </source>
</evidence>
<dbReference type="Proteomes" id="UP000324222">
    <property type="component" value="Unassembled WGS sequence"/>
</dbReference>
<dbReference type="AlphaFoldDB" id="A0A5B7DX89"/>
<comment type="caution">
    <text evidence="1">The sequence shown here is derived from an EMBL/GenBank/DDBJ whole genome shotgun (WGS) entry which is preliminary data.</text>
</comment>
<protein>
    <submittedName>
        <fullName evidence="1">Uncharacterized protein</fullName>
    </submittedName>
</protein>
<reference evidence="1 2" key="1">
    <citation type="submission" date="2019-05" db="EMBL/GenBank/DDBJ databases">
        <title>Another draft genome of Portunus trituberculatus and its Hox gene families provides insights of decapod evolution.</title>
        <authorList>
            <person name="Jeong J.-H."/>
            <person name="Song I."/>
            <person name="Kim S."/>
            <person name="Choi T."/>
            <person name="Kim D."/>
            <person name="Ryu S."/>
            <person name="Kim W."/>
        </authorList>
    </citation>
    <scope>NUCLEOTIDE SEQUENCE [LARGE SCALE GENOMIC DNA]</scope>
    <source>
        <tissue evidence="1">Muscle</tissue>
    </source>
</reference>